<feature type="compositionally biased region" description="Polar residues" evidence="1">
    <location>
        <begin position="126"/>
        <end position="136"/>
    </location>
</feature>
<keyword evidence="2" id="KW-1133">Transmembrane helix</keyword>
<comment type="caution">
    <text evidence="3">The sequence shown here is derived from an EMBL/GenBank/DDBJ whole genome shotgun (WGS) entry which is preliminary data.</text>
</comment>
<evidence type="ECO:0000256" key="1">
    <source>
        <dbReference type="SAM" id="MobiDB-lite"/>
    </source>
</evidence>
<dbReference type="Proteomes" id="UP000187283">
    <property type="component" value="Unassembled WGS sequence"/>
</dbReference>
<evidence type="ECO:0000313" key="4">
    <source>
        <dbReference type="Proteomes" id="UP000187283"/>
    </source>
</evidence>
<dbReference type="EMBL" id="LSSN01004148">
    <property type="protein sequence ID" value="OMJ12077.1"/>
    <property type="molecule type" value="Genomic_DNA"/>
</dbReference>
<feature type="region of interest" description="Disordered" evidence="1">
    <location>
        <begin position="107"/>
        <end position="148"/>
    </location>
</feature>
<organism evidence="3 4">
    <name type="scientific">Smittium culicis</name>
    <dbReference type="NCBI Taxonomy" id="133412"/>
    <lineage>
        <taxon>Eukaryota</taxon>
        <taxon>Fungi</taxon>
        <taxon>Fungi incertae sedis</taxon>
        <taxon>Zoopagomycota</taxon>
        <taxon>Kickxellomycotina</taxon>
        <taxon>Harpellomycetes</taxon>
        <taxon>Harpellales</taxon>
        <taxon>Legeriomycetaceae</taxon>
        <taxon>Smittium</taxon>
    </lineage>
</organism>
<accession>A0A1R1XBT6</accession>
<dbReference type="AlphaFoldDB" id="A0A1R1XBT6"/>
<evidence type="ECO:0000256" key="2">
    <source>
        <dbReference type="SAM" id="Phobius"/>
    </source>
</evidence>
<keyword evidence="2" id="KW-0472">Membrane</keyword>
<feature type="transmembrane region" description="Helical" evidence="2">
    <location>
        <begin position="269"/>
        <end position="293"/>
    </location>
</feature>
<reference evidence="3" key="1">
    <citation type="submission" date="2017-01" db="EMBL/GenBank/DDBJ databases">
        <authorList>
            <person name="Mah S.A."/>
            <person name="Swanson W.J."/>
            <person name="Moy G.W."/>
            <person name="Vacquier V.D."/>
        </authorList>
    </citation>
    <scope>NUCLEOTIDE SEQUENCE [LARGE SCALE GENOMIC DNA]</scope>
    <source>
        <strain evidence="3">GSMNP</strain>
    </source>
</reference>
<dbReference type="OrthoDB" id="5582002at2759"/>
<keyword evidence="4" id="KW-1185">Reference proteome</keyword>
<keyword evidence="2" id="KW-0812">Transmembrane</keyword>
<protein>
    <submittedName>
        <fullName evidence="3">Uncharacterized protein</fullName>
    </submittedName>
</protein>
<proteinExistence type="predicted"/>
<gene>
    <name evidence="3" type="ORF">AYI70_g9326</name>
</gene>
<sequence length="453" mass="51176">MKNNKRKSQLVSGYPLLNFSQEIQASIENNKTHLANPNFREIASNQTANNPQSRNSFEIILTPNKASLNGKSVNSLKKFPMKNIHNGLSQVFGSKNDLIKVENEKVDVGLSDQNNNSRSEKESDTSDTTAQNSFKYHNSEKKSKKAPNTIFKNLQSSDQDLVDYHENKIATNIDVLKVSDSFVYDTVHDRVNNTQISQEPDEISKNRSKNLLKKLFGIKLKKVSEEQTQIKSSNKIKKPNYSMYSQDLQNDNFIFQKTTRKKKRSVCCIPVKIFVAILFATIVLGIILGFVLWPRVPTIAVYQITPLSAALVTYNTTESRYGLEIDTQIKYMASSGSFFRSDIKKIQTRVLSGVSSKVLYLGNTKKFSVAAQSEYSFTQNATLRFSSSIPNDQTVYDLFRKCAPSNATVLPSEFLTRTGEMLVNIESTVELEGYKLFWAKPKVVNSLFLNCPK</sequence>
<name>A0A1R1XBT6_9FUNG</name>
<evidence type="ECO:0000313" key="3">
    <source>
        <dbReference type="EMBL" id="OMJ12077.1"/>
    </source>
</evidence>